<comment type="subcellular location">
    <subcellularLocation>
        <location evidence="3">Cytoplasm</location>
    </subcellularLocation>
</comment>
<feature type="active site" description="Cysteine persulfide intermediate" evidence="3">
    <location>
        <position position="110"/>
    </location>
</feature>
<gene>
    <name evidence="3 4" type="primary">fdhD</name>
    <name evidence="4" type="ORF">GCM10011502_11540</name>
</gene>
<evidence type="ECO:0000313" key="5">
    <source>
        <dbReference type="Proteomes" id="UP000646152"/>
    </source>
</evidence>
<dbReference type="HAMAP" id="MF_00187">
    <property type="entry name" value="FdhD"/>
    <property type="match status" value="1"/>
</dbReference>
<dbReference type="SUPFAM" id="SSF53927">
    <property type="entry name" value="Cytidine deaminase-like"/>
    <property type="match status" value="1"/>
</dbReference>
<dbReference type="InterPro" id="IPR016193">
    <property type="entry name" value="Cytidine_deaminase-like"/>
</dbReference>
<comment type="caution">
    <text evidence="4">The sequence shown here is derived from an EMBL/GenBank/DDBJ whole genome shotgun (WGS) entry which is preliminary data.</text>
</comment>
<accession>A0ABQ1IGE4</accession>
<dbReference type="Pfam" id="PF02634">
    <property type="entry name" value="FdhD-NarQ"/>
    <property type="match status" value="1"/>
</dbReference>
<protein>
    <recommendedName>
        <fullName evidence="3">Sulfur carrier protein FdhD</fullName>
    </recommendedName>
</protein>
<comment type="caution">
    <text evidence="3">Lacks conserved residue(s) required for the propagation of feature annotation.</text>
</comment>
<keyword evidence="1 3" id="KW-0963">Cytoplasm</keyword>
<dbReference type="PANTHER" id="PTHR30592:SF1">
    <property type="entry name" value="SULFUR CARRIER PROTEIN FDHD"/>
    <property type="match status" value="1"/>
</dbReference>
<dbReference type="RefSeq" id="WP_188629152.1">
    <property type="nucleotide sequence ID" value="NZ_BMKE01000007.1"/>
</dbReference>
<reference evidence="5" key="1">
    <citation type="journal article" date="2019" name="Int. J. Syst. Evol. Microbiol.">
        <title>The Global Catalogue of Microorganisms (GCM) 10K type strain sequencing project: providing services to taxonomists for standard genome sequencing and annotation.</title>
        <authorList>
            <consortium name="The Broad Institute Genomics Platform"/>
            <consortium name="The Broad Institute Genome Sequencing Center for Infectious Disease"/>
            <person name="Wu L."/>
            <person name="Ma J."/>
        </authorList>
    </citation>
    <scope>NUCLEOTIDE SEQUENCE [LARGE SCALE GENOMIC DNA]</scope>
    <source>
        <strain evidence="5">CGMCC 1.15923</strain>
    </source>
</reference>
<dbReference type="Proteomes" id="UP000646152">
    <property type="component" value="Unassembled WGS sequence"/>
</dbReference>
<dbReference type="NCBIfam" id="TIGR00129">
    <property type="entry name" value="fdhD_narQ"/>
    <property type="match status" value="1"/>
</dbReference>
<comment type="similarity">
    <text evidence="3">Belongs to the FdhD family.</text>
</comment>
<keyword evidence="5" id="KW-1185">Reference proteome</keyword>
<dbReference type="InterPro" id="IPR003786">
    <property type="entry name" value="FdhD"/>
</dbReference>
<dbReference type="EMBL" id="BMKE01000007">
    <property type="protein sequence ID" value="GGB39902.1"/>
    <property type="molecule type" value="Genomic_DNA"/>
</dbReference>
<organism evidence="4 5">
    <name type="scientific">Oceanisphaera marina</name>
    <dbReference type="NCBI Taxonomy" id="2017550"/>
    <lineage>
        <taxon>Bacteria</taxon>
        <taxon>Pseudomonadati</taxon>
        <taxon>Pseudomonadota</taxon>
        <taxon>Gammaproteobacteria</taxon>
        <taxon>Aeromonadales</taxon>
        <taxon>Aeromonadaceae</taxon>
        <taxon>Oceanisphaera</taxon>
    </lineage>
</organism>
<sequence length="271" mass="29611">MSSLCEPETLPGYHYVTSAAGERHALANEVALAVVLNGISHAVMMVSPCQLDAFITGFLVSEGIIQHPRDIHDLEFHQRGDALEACVTLSNQAHYRWREHSRTLAGRTGCGLCGIASLTQAFPELPPLPDTPLPSLTALARLYPQLPQWQPLAQTCGAMHAAFFADAQGQIRYACEDVGRHNALDKLIGTLLQHNIPPHSGLVLISSRCSIELVQKMVRARLPTLVTLGAPTHFATRQARQLGLNLLQLPRRQAPRVYSTSLAESGHDEKD</sequence>
<evidence type="ECO:0000256" key="1">
    <source>
        <dbReference type="ARBA" id="ARBA00022490"/>
    </source>
</evidence>
<dbReference type="Gene3D" id="3.10.20.10">
    <property type="match status" value="1"/>
</dbReference>
<keyword evidence="2 3" id="KW-0501">Molybdenum cofactor biosynthesis</keyword>
<dbReference type="Gene3D" id="3.40.140.10">
    <property type="entry name" value="Cytidine Deaminase, domain 2"/>
    <property type="match status" value="1"/>
</dbReference>
<evidence type="ECO:0000256" key="2">
    <source>
        <dbReference type="ARBA" id="ARBA00023150"/>
    </source>
</evidence>
<dbReference type="PIRSF" id="PIRSF015626">
    <property type="entry name" value="FdhD"/>
    <property type="match status" value="1"/>
</dbReference>
<evidence type="ECO:0000313" key="4">
    <source>
        <dbReference type="EMBL" id="GGB39902.1"/>
    </source>
</evidence>
<proteinExistence type="inferred from homology"/>
<name>A0ABQ1IGE4_9GAMM</name>
<comment type="function">
    <text evidence="3">Required for formate dehydrogenase (FDH) activity. Acts as a sulfur carrier protein that transfers sulfur from IscS to the molybdenum cofactor prior to its insertion into FDH.</text>
</comment>
<evidence type="ECO:0000256" key="3">
    <source>
        <dbReference type="HAMAP-Rule" id="MF_00187"/>
    </source>
</evidence>
<dbReference type="PANTHER" id="PTHR30592">
    <property type="entry name" value="FORMATE DEHYDROGENASE"/>
    <property type="match status" value="1"/>
</dbReference>